<dbReference type="GO" id="GO:0034220">
    <property type="term" value="P:monoatomic ion transmembrane transport"/>
    <property type="evidence" value="ECO:0007669"/>
    <property type="project" value="UniProtKB-KW"/>
</dbReference>
<keyword evidence="1" id="KW-0813">Transport</keyword>
<gene>
    <name evidence="3" type="ORF">FNV43_RR08714</name>
</gene>
<feature type="transmembrane region" description="Helical" evidence="2">
    <location>
        <begin position="97"/>
        <end position="119"/>
    </location>
</feature>
<dbReference type="OrthoDB" id="1163027at2759"/>
<keyword evidence="2" id="KW-1133">Transmembrane helix</keyword>
<keyword evidence="2" id="KW-0472">Membrane</keyword>
<organism evidence="3 4">
    <name type="scientific">Rhamnella rubrinervis</name>
    <dbReference type="NCBI Taxonomy" id="2594499"/>
    <lineage>
        <taxon>Eukaryota</taxon>
        <taxon>Viridiplantae</taxon>
        <taxon>Streptophyta</taxon>
        <taxon>Embryophyta</taxon>
        <taxon>Tracheophyta</taxon>
        <taxon>Spermatophyta</taxon>
        <taxon>Magnoliopsida</taxon>
        <taxon>eudicotyledons</taxon>
        <taxon>Gunneridae</taxon>
        <taxon>Pentapetalae</taxon>
        <taxon>rosids</taxon>
        <taxon>fabids</taxon>
        <taxon>Rosales</taxon>
        <taxon>Rhamnaceae</taxon>
        <taxon>rhamnoid group</taxon>
        <taxon>Rhamneae</taxon>
        <taxon>Rhamnella</taxon>
    </lineage>
</organism>
<dbReference type="Proteomes" id="UP000796880">
    <property type="component" value="Unassembled WGS sequence"/>
</dbReference>
<keyword evidence="2" id="KW-0812">Transmembrane</keyword>
<comment type="caution">
    <text evidence="3">The sequence shown here is derived from an EMBL/GenBank/DDBJ whole genome shotgun (WGS) entry which is preliminary data.</text>
</comment>
<reference evidence="3" key="1">
    <citation type="submission" date="2020-03" db="EMBL/GenBank/DDBJ databases">
        <title>A high-quality chromosome-level genome assembly of a woody plant with both climbing and erect habits, Rhamnella rubrinervis.</title>
        <authorList>
            <person name="Lu Z."/>
            <person name="Yang Y."/>
            <person name="Zhu X."/>
            <person name="Sun Y."/>
        </authorList>
    </citation>
    <scope>NUCLEOTIDE SEQUENCE</scope>
    <source>
        <strain evidence="3">BYM</strain>
        <tissue evidence="3">Leaf</tissue>
    </source>
</reference>
<evidence type="ECO:0000256" key="1">
    <source>
        <dbReference type="ARBA" id="ARBA00023303"/>
    </source>
</evidence>
<evidence type="ECO:0000313" key="3">
    <source>
        <dbReference type="EMBL" id="KAF3448006.1"/>
    </source>
</evidence>
<accession>A0A8K0H8Q0</accession>
<dbReference type="EMBL" id="VOIH02000004">
    <property type="protein sequence ID" value="KAF3448006.1"/>
    <property type="molecule type" value="Genomic_DNA"/>
</dbReference>
<proteinExistence type="predicted"/>
<keyword evidence="1" id="KW-0407">Ion channel</keyword>
<feature type="transmembrane region" description="Helical" evidence="2">
    <location>
        <begin position="170"/>
        <end position="197"/>
    </location>
</feature>
<evidence type="ECO:0000313" key="4">
    <source>
        <dbReference type="Proteomes" id="UP000796880"/>
    </source>
</evidence>
<feature type="transmembrane region" description="Helical" evidence="2">
    <location>
        <begin position="12"/>
        <end position="31"/>
    </location>
</feature>
<evidence type="ECO:0000256" key="2">
    <source>
        <dbReference type="SAM" id="Phobius"/>
    </source>
</evidence>
<dbReference type="PANTHER" id="PTHR45651">
    <property type="entry name" value="CYCLIC NUCLEOTIDE-GATED ION CHANNEL 15-RELATED-RELATED"/>
    <property type="match status" value="1"/>
</dbReference>
<dbReference type="GO" id="GO:0016020">
    <property type="term" value="C:membrane"/>
    <property type="evidence" value="ECO:0007669"/>
    <property type="project" value="UniProtKB-SubCell"/>
</dbReference>
<protein>
    <submittedName>
        <fullName evidence="3">Uncharacterized protein</fullName>
    </submittedName>
</protein>
<dbReference type="PANTHER" id="PTHR45651:SF68">
    <property type="entry name" value="ION TRANSPORT DOMAIN-CONTAINING PROTEIN"/>
    <property type="match status" value="1"/>
</dbReference>
<feature type="transmembrane region" description="Helical" evidence="2">
    <location>
        <begin position="209"/>
        <end position="227"/>
    </location>
</feature>
<sequence>MFQESILLAHMANLEGITVSVSGWFIYVPIINEDKKCLKMDKTLGNTAVVLRLLRDLIYIGDIVLNFAEACKALKEKWSWKRGKLLGNALEIWKDSWLVLLVDFLAILPIPQTVVLIFIPKVKGSRSLNKGKFLNFLLLSQYVTRVFRIYLSAKELAWSWDTLITGTAWIRALSTFSFSFLPVMYLEHFGIFSLFNVKQHAGTKLVQETLALVVVVTVLLVVIKIQIQL</sequence>
<keyword evidence="4" id="KW-1185">Reference proteome</keyword>
<name>A0A8K0H8Q0_9ROSA</name>
<dbReference type="AlphaFoldDB" id="A0A8K0H8Q0"/>
<keyword evidence="1" id="KW-0406">Ion transport</keyword>